<protein>
    <submittedName>
        <fullName evidence="2">Uncharacterized protein</fullName>
    </submittedName>
</protein>
<dbReference type="AlphaFoldDB" id="A0A5N6QCE0"/>
<dbReference type="Proteomes" id="UP000327013">
    <property type="component" value="Chromosome 1"/>
</dbReference>
<evidence type="ECO:0000313" key="3">
    <source>
        <dbReference type="Proteomes" id="UP000327013"/>
    </source>
</evidence>
<organism evidence="2 3">
    <name type="scientific">Carpinus fangiana</name>
    <dbReference type="NCBI Taxonomy" id="176857"/>
    <lineage>
        <taxon>Eukaryota</taxon>
        <taxon>Viridiplantae</taxon>
        <taxon>Streptophyta</taxon>
        <taxon>Embryophyta</taxon>
        <taxon>Tracheophyta</taxon>
        <taxon>Spermatophyta</taxon>
        <taxon>Magnoliopsida</taxon>
        <taxon>eudicotyledons</taxon>
        <taxon>Gunneridae</taxon>
        <taxon>Pentapetalae</taxon>
        <taxon>rosids</taxon>
        <taxon>fabids</taxon>
        <taxon>Fagales</taxon>
        <taxon>Betulaceae</taxon>
        <taxon>Carpinus</taxon>
    </lineage>
</organism>
<gene>
    <name evidence="2" type="ORF">FH972_001638</name>
</gene>
<feature type="region of interest" description="Disordered" evidence="1">
    <location>
        <begin position="32"/>
        <end position="62"/>
    </location>
</feature>
<evidence type="ECO:0000313" key="2">
    <source>
        <dbReference type="EMBL" id="KAE7996962.1"/>
    </source>
</evidence>
<reference evidence="2 3" key="1">
    <citation type="submission" date="2019-06" db="EMBL/GenBank/DDBJ databases">
        <title>A chromosomal-level reference genome of Carpinus fangiana (Coryloideae, Betulaceae).</title>
        <authorList>
            <person name="Yang X."/>
            <person name="Wang Z."/>
            <person name="Zhang L."/>
            <person name="Hao G."/>
            <person name="Liu J."/>
            <person name="Yang Y."/>
        </authorList>
    </citation>
    <scope>NUCLEOTIDE SEQUENCE [LARGE SCALE GENOMIC DNA]</scope>
    <source>
        <strain evidence="2">Cfa_2016G</strain>
        <tissue evidence="2">Leaf</tissue>
    </source>
</reference>
<accession>A0A5N6QCE0</accession>
<dbReference type="EMBL" id="CM017321">
    <property type="protein sequence ID" value="KAE7996962.1"/>
    <property type="molecule type" value="Genomic_DNA"/>
</dbReference>
<keyword evidence="3" id="KW-1185">Reference proteome</keyword>
<feature type="compositionally biased region" description="Low complexity" evidence="1">
    <location>
        <begin position="50"/>
        <end position="62"/>
    </location>
</feature>
<name>A0A5N6QCE0_9ROSI</name>
<evidence type="ECO:0000256" key="1">
    <source>
        <dbReference type="SAM" id="MobiDB-lite"/>
    </source>
</evidence>
<proteinExistence type="predicted"/>
<sequence length="94" mass="9962">MSLQQRRGTGKLTEKCNCAYIFRTPGGPMESSLGFSGLTGRGITGNTPMSPHRSVPRPSVPSCGGTLRGDKIAHGHDWPELCGCFSEIATEGII</sequence>